<dbReference type="EMBL" id="BBMT01000001">
    <property type="protein sequence ID" value="GAL31536.1"/>
    <property type="molecule type" value="Genomic_DNA"/>
</dbReference>
<name>A0A090SV33_9VIBR</name>
<protein>
    <submittedName>
        <fullName evidence="1">Uncharacterized protein</fullName>
    </submittedName>
</protein>
<organism evidence="1 2">
    <name type="scientific">Vibrio maritimus</name>
    <dbReference type="NCBI Taxonomy" id="990268"/>
    <lineage>
        <taxon>Bacteria</taxon>
        <taxon>Pseudomonadati</taxon>
        <taxon>Pseudomonadota</taxon>
        <taxon>Gammaproteobacteria</taxon>
        <taxon>Vibrionales</taxon>
        <taxon>Vibrionaceae</taxon>
        <taxon>Vibrio</taxon>
    </lineage>
</organism>
<sequence>MDDLQFYLVNDYCPRCNSVTPHDAFEVDSIEHKDEAQVEQVCEKCQGLEL</sequence>
<evidence type="ECO:0000313" key="1">
    <source>
        <dbReference type="EMBL" id="GAL31536.1"/>
    </source>
</evidence>
<gene>
    <name evidence="1" type="ORF">JCM19240_4967</name>
</gene>
<reference evidence="1 2" key="2">
    <citation type="submission" date="2014-09" db="EMBL/GenBank/DDBJ databases">
        <authorList>
            <consortium name="NBRP consortium"/>
            <person name="Sawabe T."/>
            <person name="Meirelles P."/>
            <person name="Nakanishi M."/>
            <person name="Sayaka M."/>
            <person name="Hattori M."/>
            <person name="Ohkuma M."/>
        </authorList>
    </citation>
    <scope>NUCLEOTIDE SEQUENCE [LARGE SCALE GENOMIC DNA]</scope>
    <source>
        <strain evidence="1 2">JCM 19240</strain>
    </source>
</reference>
<keyword evidence="2" id="KW-1185">Reference proteome</keyword>
<comment type="caution">
    <text evidence="1">The sequence shown here is derived from an EMBL/GenBank/DDBJ whole genome shotgun (WGS) entry which is preliminary data.</text>
</comment>
<dbReference type="Proteomes" id="UP000029224">
    <property type="component" value="Unassembled WGS sequence"/>
</dbReference>
<accession>A0A090SV33</accession>
<dbReference type="OrthoDB" id="5906332at2"/>
<reference evidence="1 2" key="1">
    <citation type="submission" date="2014-09" db="EMBL/GenBank/DDBJ databases">
        <title>Vibrio maritimus JCM 19240. (C210) whole genome shotgun sequence.</title>
        <authorList>
            <person name="Sawabe T."/>
            <person name="Meirelles P."/>
            <person name="Nakanishi M."/>
            <person name="Sayaka M."/>
            <person name="Hattori M."/>
            <person name="Ohkuma M."/>
        </authorList>
    </citation>
    <scope>NUCLEOTIDE SEQUENCE [LARGE SCALE GENOMIC DNA]</scope>
    <source>
        <strain evidence="1 2">JCM 19240</strain>
    </source>
</reference>
<dbReference type="AlphaFoldDB" id="A0A090SV33"/>
<evidence type="ECO:0000313" key="2">
    <source>
        <dbReference type="Proteomes" id="UP000029224"/>
    </source>
</evidence>
<proteinExistence type="predicted"/>